<gene>
    <name evidence="14" type="ORF">GWI33_006516</name>
</gene>
<evidence type="ECO:0000256" key="2">
    <source>
        <dbReference type="ARBA" id="ARBA00004430"/>
    </source>
</evidence>
<evidence type="ECO:0000256" key="8">
    <source>
        <dbReference type="ARBA" id="ARBA00043971"/>
    </source>
</evidence>
<keyword evidence="3" id="KW-0963">Cytoplasm</keyword>
<dbReference type="Pfam" id="PF10243">
    <property type="entry name" value="MIP-T3"/>
    <property type="match status" value="1"/>
</dbReference>
<feature type="compositionally biased region" description="Basic and acidic residues" evidence="11">
    <location>
        <begin position="139"/>
        <end position="170"/>
    </location>
</feature>
<dbReference type="FunFam" id="1.10.418.50:FF:000001">
    <property type="entry name" value="TRAF3-interacting protein 1 isoform X1"/>
    <property type="match status" value="1"/>
</dbReference>
<dbReference type="PANTHER" id="PTHR31363:SF0">
    <property type="entry name" value="TRAF3-INTERACTING PROTEIN 1"/>
    <property type="match status" value="1"/>
</dbReference>
<evidence type="ECO:0000259" key="13">
    <source>
        <dbReference type="Pfam" id="PF17749"/>
    </source>
</evidence>
<evidence type="ECO:0000256" key="9">
    <source>
        <dbReference type="ARBA" id="ARBA00070492"/>
    </source>
</evidence>
<dbReference type="GO" id="GO:0048731">
    <property type="term" value="P:system development"/>
    <property type="evidence" value="ECO:0007669"/>
    <property type="project" value="UniProtKB-ARBA"/>
</dbReference>
<feature type="region of interest" description="Disordered" evidence="11">
    <location>
        <begin position="139"/>
        <end position="359"/>
    </location>
</feature>
<evidence type="ECO:0000259" key="12">
    <source>
        <dbReference type="Pfam" id="PF10243"/>
    </source>
</evidence>
<dbReference type="InterPro" id="IPR042576">
    <property type="entry name" value="TRAF3IP1_N_sf"/>
</dbReference>
<dbReference type="OrthoDB" id="10258914at2759"/>
<dbReference type="Gene3D" id="1.10.418.50">
    <property type="entry name" value="Microtubule-binding protein MIP-T3"/>
    <property type="match status" value="1"/>
</dbReference>
<name>A0A834ILP1_RHYFE</name>
<dbReference type="AlphaFoldDB" id="A0A834ILP1"/>
<keyword evidence="6" id="KW-0206">Cytoskeleton</keyword>
<accession>A0A834ILP1</accession>
<organism evidence="14 15">
    <name type="scientific">Rhynchophorus ferrugineus</name>
    <name type="common">Red palm weevil</name>
    <name type="synonym">Curculio ferrugineus</name>
    <dbReference type="NCBI Taxonomy" id="354439"/>
    <lineage>
        <taxon>Eukaryota</taxon>
        <taxon>Metazoa</taxon>
        <taxon>Ecdysozoa</taxon>
        <taxon>Arthropoda</taxon>
        <taxon>Hexapoda</taxon>
        <taxon>Insecta</taxon>
        <taxon>Pterygota</taxon>
        <taxon>Neoptera</taxon>
        <taxon>Endopterygota</taxon>
        <taxon>Coleoptera</taxon>
        <taxon>Polyphaga</taxon>
        <taxon>Cucujiformia</taxon>
        <taxon>Curculionidae</taxon>
        <taxon>Dryophthorinae</taxon>
        <taxon>Rhynchophorus</taxon>
    </lineage>
</organism>
<dbReference type="GO" id="GO:0030992">
    <property type="term" value="C:intraciliary transport particle B"/>
    <property type="evidence" value="ECO:0007669"/>
    <property type="project" value="TreeGrafter"/>
</dbReference>
<feature type="compositionally biased region" description="Low complexity" evidence="11">
    <location>
        <begin position="329"/>
        <end position="350"/>
    </location>
</feature>
<feature type="coiled-coil region" evidence="10">
    <location>
        <begin position="476"/>
        <end position="535"/>
    </location>
</feature>
<dbReference type="Pfam" id="PF17749">
    <property type="entry name" value="MIP-T3_C"/>
    <property type="match status" value="1"/>
</dbReference>
<evidence type="ECO:0000256" key="10">
    <source>
        <dbReference type="SAM" id="Coils"/>
    </source>
</evidence>
<evidence type="ECO:0000256" key="7">
    <source>
        <dbReference type="ARBA" id="ARBA00023273"/>
    </source>
</evidence>
<feature type="domain" description="TRAF3-interacting protein 1 C-terminal" evidence="13">
    <location>
        <begin position="406"/>
        <end position="547"/>
    </location>
</feature>
<dbReference type="InterPro" id="IPR041476">
    <property type="entry name" value="TRAF3IP1_C"/>
</dbReference>
<keyword evidence="15" id="KW-1185">Reference proteome</keyword>
<dbReference type="InterPro" id="IPR040468">
    <property type="entry name" value="TRAF3IP1_N"/>
</dbReference>
<evidence type="ECO:0000256" key="4">
    <source>
        <dbReference type="ARBA" id="ARBA00022794"/>
    </source>
</evidence>
<dbReference type="InterPro" id="IPR018799">
    <property type="entry name" value="TRAF3IP1"/>
</dbReference>
<comment type="similarity">
    <text evidence="8">Belongs to the TRAF3IP1 family.</text>
</comment>
<dbReference type="GO" id="GO:0008017">
    <property type="term" value="F:microtubule binding"/>
    <property type="evidence" value="ECO:0007669"/>
    <property type="project" value="InterPro"/>
</dbReference>
<feature type="domain" description="TRAF3-interacting protein 1 N-terminal" evidence="12">
    <location>
        <begin position="9"/>
        <end position="118"/>
    </location>
</feature>
<evidence type="ECO:0000256" key="6">
    <source>
        <dbReference type="ARBA" id="ARBA00023212"/>
    </source>
</evidence>
<sequence length="550" mass="61855">MSNINPDIITKTQKYLGKYVKKPALTEKLLSKPPFRFLHDIIKVVIKEHGFLKGLFNNDELIYENIKDKEAKIAFLTKLIDAVKYISKTELKTRPSKIVAGLEPVETNLLLQTIGKCIDKKIDTSEYVSKVSSGEIIKEKPAKKVGHKEKDKKADVKETSKEKRRVREASVSRTKKSGGGETPKSTDRIKESTRTKSKDNKTLKPKQKKEEVKKDSPKPEEDKKKDSPRLGETKNEPVVELPQNEEATGIQLEEEAPPTTSKNNPTDEESQKPEEQPVFSNARLGSASLTRPKSARPKSGDRLLSAKPKPEPDSGPVEMKPLGSAALKRPPSSLRPPSVRPSSARPGAPRLRPDSALPLNEPVAMGNIKVIVENAVDEEETVVIQNAPDEEDENELTPADLLNNSSENKGQLVEQILEQIQEEGSKRRVEIDWEQDGLRGKDATTREVTQLRSLIQSLTRTANPLGKLLNYLHEDLDAMHNELQTWTNTKKQLYAEIEKQKKLTMESSKPLAEKLEHLRQEIRKQEKEIVVVRGNILKNERRIADLLGNK</sequence>
<comment type="subcellular location">
    <subcellularLocation>
        <location evidence="2">Cytoplasm</location>
        <location evidence="2">Cytoskeleton</location>
        <location evidence="2">Cilium axoneme</location>
    </subcellularLocation>
    <subcellularLocation>
        <location evidence="1">Cytoplasm</location>
        <location evidence="1">Cytoskeleton</location>
        <location evidence="1">Cilium basal body</location>
    </subcellularLocation>
</comment>
<protein>
    <recommendedName>
        <fullName evidence="9">TRAF3-interacting protein 1</fullName>
    </recommendedName>
</protein>
<dbReference type="GO" id="GO:0048513">
    <property type="term" value="P:animal organ development"/>
    <property type="evidence" value="ECO:0007669"/>
    <property type="project" value="UniProtKB-ARBA"/>
</dbReference>
<evidence type="ECO:0000256" key="1">
    <source>
        <dbReference type="ARBA" id="ARBA00004120"/>
    </source>
</evidence>
<proteinExistence type="inferred from homology"/>
<dbReference type="PANTHER" id="PTHR31363">
    <property type="entry name" value="TRAF3-INTERACTING PROTEIN 1"/>
    <property type="match status" value="1"/>
</dbReference>
<keyword evidence="5 10" id="KW-0175">Coiled coil</keyword>
<keyword evidence="7" id="KW-0966">Cell projection</keyword>
<evidence type="ECO:0000256" key="3">
    <source>
        <dbReference type="ARBA" id="ARBA00022490"/>
    </source>
</evidence>
<evidence type="ECO:0000313" key="15">
    <source>
        <dbReference type="Proteomes" id="UP000625711"/>
    </source>
</evidence>
<evidence type="ECO:0000313" key="14">
    <source>
        <dbReference type="EMBL" id="KAF7280000.1"/>
    </source>
</evidence>
<dbReference type="EMBL" id="JAACXV010000327">
    <property type="protein sequence ID" value="KAF7280000.1"/>
    <property type="molecule type" value="Genomic_DNA"/>
</dbReference>
<dbReference type="GO" id="GO:0005930">
    <property type="term" value="C:axoneme"/>
    <property type="evidence" value="ECO:0007669"/>
    <property type="project" value="UniProtKB-SubCell"/>
</dbReference>
<evidence type="ECO:0000256" key="5">
    <source>
        <dbReference type="ARBA" id="ARBA00023054"/>
    </source>
</evidence>
<dbReference type="Proteomes" id="UP000625711">
    <property type="component" value="Unassembled WGS sequence"/>
</dbReference>
<reference evidence="14" key="1">
    <citation type="submission" date="2020-08" db="EMBL/GenBank/DDBJ databases">
        <title>Genome sequencing and assembly of the red palm weevil Rhynchophorus ferrugineus.</title>
        <authorList>
            <person name="Dias G.B."/>
            <person name="Bergman C.M."/>
            <person name="Manee M."/>
        </authorList>
    </citation>
    <scope>NUCLEOTIDE SEQUENCE</scope>
    <source>
        <strain evidence="14">AA-2017</strain>
        <tissue evidence="14">Whole larva</tissue>
    </source>
</reference>
<dbReference type="GO" id="GO:0060271">
    <property type="term" value="P:cilium assembly"/>
    <property type="evidence" value="ECO:0007669"/>
    <property type="project" value="TreeGrafter"/>
</dbReference>
<feature type="compositionally biased region" description="Basic and acidic residues" evidence="11">
    <location>
        <begin position="184"/>
        <end position="237"/>
    </location>
</feature>
<keyword evidence="4" id="KW-0970">Cilium biogenesis/degradation</keyword>
<dbReference type="GO" id="GO:0070507">
    <property type="term" value="P:regulation of microtubule cytoskeleton organization"/>
    <property type="evidence" value="ECO:0007669"/>
    <property type="project" value="TreeGrafter"/>
</dbReference>
<evidence type="ECO:0000256" key="11">
    <source>
        <dbReference type="SAM" id="MobiDB-lite"/>
    </source>
</evidence>
<comment type="caution">
    <text evidence="14">The sequence shown here is derived from an EMBL/GenBank/DDBJ whole genome shotgun (WGS) entry which is preliminary data.</text>
</comment>
<dbReference type="GO" id="GO:0042073">
    <property type="term" value="P:intraciliary transport"/>
    <property type="evidence" value="ECO:0007669"/>
    <property type="project" value="TreeGrafter"/>
</dbReference>
<dbReference type="GO" id="GO:0036064">
    <property type="term" value="C:ciliary basal body"/>
    <property type="evidence" value="ECO:0007669"/>
    <property type="project" value="TreeGrafter"/>
</dbReference>